<dbReference type="AlphaFoldDB" id="A0A173V2Z9"/>
<dbReference type="PROSITE" id="PS00760">
    <property type="entry name" value="SPASE_I_2"/>
    <property type="match status" value="1"/>
</dbReference>
<dbReference type="Proteomes" id="UP000095598">
    <property type="component" value="Unassembled WGS sequence"/>
</dbReference>
<dbReference type="RefSeq" id="WP_044922618.1">
    <property type="nucleotide sequence ID" value="NZ_CYXT01000048.1"/>
</dbReference>
<dbReference type="PROSITE" id="PS00761">
    <property type="entry name" value="SPASE_I_3"/>
    <property type="match status" value="1"/>
</dbReference>
<evidence type="ECO:0000256" key="1">
    <source>
        <dbReference type="ARBA" id="ARBA00000677"/>
    </source>
</evidence>
<evidence type="ECO:0000256" key="4">
    <source>
        <dbReference type="ARBA" id="ARBA00013208"/>
    </source>
</evidence>
<dbReference type="EC" id="3.4.21.89" evidence="4 7"/>
<comment type="subcellular location">
    <subcellularLocation>
        <location evidence="2">Cell membrane</location>
        <topology evidence="2">Single-pass type II membrane protein</topology>
    </subcellularLocation>
    <subcellularLocation>
        <location evidence="7">Membrane</location>
        <topology evidence="7">Single-pass type II membrane protein</topology>
    </subcellularLocation>
</comment>
<keyword evidence="7" id="KW-0472">Membrane</keyword>
<dbReference type="InterPro" id="IPR019757">
    <property type="entry name" value="Pept_S26A_signal_pept_1_Lys-AS"/>
</dbReference>
<dbReference type="GO" id="GO:0006465">
    <property type="term" value="P:signal peptide processing"/>
    <property type="evidence" value="ECO:0007669"/>
    <property type="project" value="InterPro"/>
</dbReference>
<evidence type="ECO:0000256" key="5">
    <source>
        <dbReference type="ARBA" id="ARBA00022801"/>
    </source>
</evidence>
<feature type="active site" evidence="6">
    <location>
        <position position="77"/>
    </location>
</feature>
<dbReference type="PANTHER" id="PTHR43390:SF1">
    <property type="entry name" value="CHLOROPLAST PROCESSING PEPTIDASE"/>
    <property type="match status" value="1"/>
</dbReference>
<sequence length="153" mass="17525">MKTANAKESIKMLLMILFPLFLGILLSHFVFQISHVSGCSMDPTIKDGNYVFVKKWSHNYHRGQIIIAKNEGIELIKRIAGVPGDTVEFKSNTLYVNGEEAKFYDYHGIEAKKFDKVTLKKDQYLIIGDNFKKSYDGRYFGPISKKQIQGIVR</sequence>
<evidence type="ECO:0000313" key="9">
    <source>
        <dbReference type="EMBL" id="CUN20238.1"/>
    </source>
</evidence>
<evidence type="ECO:0000256" key="7">
    <source>
        <dbReference type="RuleBase" id="RU362042"/>
    </source>
</evidence>
<proteinExistence type="inferred from homology"/>
<comment type="similarity">
    <text evidence="3 7">Belongs to the peptidase S26 family.</text>
</comment>
<dbReference type="PRINTS" id="PR00727">
    <property type="entry name" value="LEADERPTASE"/>
</dbReference>
<keyword evidence="7" id="KW-1133">Transmembrane helix</keyword>
<evidence type="ECO:0000256" key="6">
    <source>
        <dbReference type="PIRSR" id="PIRSR600223-1"/>
    </source>
</evidence>
<dbReference type="GO" id="GO:0004252">
    <property type="term" value="F:serine-type endopeptidase activity"/>
    <property type="evidence" value="ECO:0007669"/>
    <property type="project" value="InterPro"/>
</dbReference>
<dbReference type="InterPro" id="IPR000223">
    <property type="entry name" value="Pept_S26A_signal_pept_1"/>
</dbReference>
<organism evidence="9 10">
    <name type="scientific">Anaerostipes hadrus</name>
    <dbReference type="NCBI Taxonomy" id="649756"/>
    <lineage>
        <taxon>Bacteria</taxon>
        <taxon>Bacillati</taxon>
        <taxon>Bacillota</taxon>
        <taxon>Clostridia</taxon>
        <taxon>Lachnospirales</taxon>
        <taxon>Lachnospiraceae</taxon>
        <taxon>Anaerostipes</taxon>
    </lineage>
</organism>
<evidence type="ECO:0000313" key="10">
    <source>
        <dbReference type="Proteomes" id="UP000095598"/>
    </source>
</evidence>
<dbReference type="GO" id="GO:0005886">
    <property type="term" value="C:plasma membrane"/>
    <property type="evidence" value="ECO:0007669"/>
    <property type="project" value="UniProtKB-SubCell"/>
</dbReference>
<keyword evidence="5 7" id="KW-0378">Hydrolase</keyword>
<accession>A0A173V2Z9</accession>
<feature type="domain" description="Peptidase S26" evidence="8">
    <location>
        <begin position="11"/>
        <end position="152"/>
    </location>
</feature>
<name>A0A173V2Z9_ANAHA</name>
<dbReference type="Pfam" id="PF10502">
    <property type="entry name" value="Peptidase_S26"/>
    <property type="match status" value="1"/>
</dbReference>
<dbReference type="NCBIfam" id="TIGR02227">
    <property type="entry name" value="sigpep_I_bact"/>
    <property type="match status" value="1"/>
</dbReference>
<dbReference type="SUPFAM" id="SSF51306">
    <property type="entry name" value="LexA/Signal peptidase"/>
    <property type="match status" value="1"/>
</dbReference>
<protein>
    <recommendedName>
        <fullName evidence="4 7">Signal peptidase I</fullName>
        <ecNumber evidence="4 7">3.4.21.89</ecNumber>
    </recommendedName>
</protein>
<feature type="active site" evidence="6">
    <location>
        <position position="40"/>
    </location>
</feature>
<dbReference type="PANTHER" id="PTHR43390">
    <property type="entry name" value="SIGNAL PEPTIDASE I"/>
    <property type="match status" value="1"/>
</dbReference>
<dbReference type="InterPro" id="IPR019758">
    <property type="entry name" value="Pept_S26A_signal_pept_1_CS"/>
</dbReference>
<evidence type="ECO:0000259" key="8">
    <source>
        <dbReference type="Pfam" id="PF10502"/>
    </source>
</evidence>
<keyword evidence="7" id="KW-0812">Transmembrane</keyword>
<feature type="transmembrane region" description="Helical" evidence="7">
    <location>
        <begin position="12"/>
        <end position="31"/>
    </location>
</feature>
<dbReference type="EMBL" id="CYXT01000048">
    <property type="protein sequence ID" value="CUN20238.1"/>
    <property type="molecule type" value="Genomic_DNA"/>
</dbReference>
<evidence type="ECO:0000256" key="3">
    <source>
        <dbReference type="ARBA" id="ARBA00009370"/>
    </source>
</evidence>
<comment type="catalytic activity">
    <reaction evidence="1 7">
        <text>Cleavage of hydrophobic, N-terminal signal or leader sequences from secreted and periplasmic proteins.</text>
        <dbReference type="EC" id="3.4.21.89"/>
    </reaction>
</comment>
<dbReference type="Gene3D" id="2.10.109.10">
    <property type="entry name" value="Umud Fragment, subunit A"/>
    <property type="match status" value="1"/>
</dbReference>
<reference evidence="9 10" key="1">
    <citation type="submission" date="2015-09" db="EMBL/GenBank/DDBJ databases">
        <authorList>
            <consortium name="Pathogen Informatics"/>
        </authorList>
    </citation>
    <scope>NUCLEOTIDE SEQUENCE [LARGE SCALE GENOMIC DNA]</scope>
    <source>
        <strain evidence="9 10">2789STDY5608868</strain>
    </source>
</reference>
<gene>
    <name evidence="9" type="primary">sipP</name>
    <name evidence="9" type="ORF">ERS852425_03307</name>
</gene>
<dbReference type="GO" id="GO:0009003">
    <property type="term" value="F:signal peptidase activity"/>
    <property type="evidence" value="ECO:0007669"/>
    <property type="project" value="UniProtKB-EC"/>
</dbReference>
<dbReference type="CDD" id="cd06530">
    <property type="entry name" value="S26_SPase_I"/>
    <property type="match status" value="1"/>
</dbReference>
<evidence type="ECO:0000256" key="2">
    <source>
        <dbReference type="ARBA" id="ARBA00004401"/>
    </source>
</evidence>
<dbReference type="InterPro" id="IPR019533">
    <property type="entry name" value="Peptidase_S26"/>
</dbReference>
<dbReference type="InterPro" id="IPR036286">
    <property type="entry name" value="LexA/Signal_pep-like_sf"/>
</dbReference>
<keyword evidence="7" id="KW-0645">Protease</keyword>